<comment type="caution">
    <text evidence="2">The sequence shown here is derived from an EMBL/GenBank/DDBJ whole genome shotgun (WGS) entry which is preliminary data.</text>
</comment>
<sequence length="96" mass="10645">MSPQVRCISCEEAEIAQLIRRITTAVAESEKLRAQVDEMMQEITNLAKKEGASPIVQPLQVDLGAFHAENAALLEQKKVEIEELEKALLILQSTKS</sequence>
<evidence type="ECO:0000256" key="1">
    <source>
        <dbReference type="SAM" id="Coils"/>
    </source>
</evidence>
<protein>
    <submittedName>
        <fullName evidence="2">Uncharacterized protein</fullName>
    </submittedName>
</protein>
<dbReference type="AlphaFoldDB" id="A0AA38NUI4"/>
<feature type="coiled-coil region" evidence="1">
    <location>
        <begin position="15"/>
        <end position="94"/>
    </location>
</feature>
<organism evidence="2 3">
    <name type="scientific">Lentinula raphanica</name>
    <dbReference type="NCBI Taxonomy" id="153919"/>
    <lineage>
        <taxon>Eukaryota</taxon>
        <taxon>Fungi</taxon>
        <taxon>Dikarya</taxon>
        <taxon>Basidiomycota</taxon>
        <taxon>Agaricomycotina</taxon>
        <taxon>Agaricomycetes</taxon>
        <taxon>Agaricomycetidae</taxon>
        <taxon>Agaricales</taxon>
        <taxon>Marasmiineae</taxon>
        <taxon>Omphalotaceae</taxon>
        <taxon>Lentinula</taxon>
    </lineage>
</organism>
<accession>A0AA38NUI4</accession>
<dbReference type="EMBL" id="MU808102">
    <property type="protein sequence ID" value="KAJ3830870.1"/>
    <property type="molecule type" value="Genomic_DNA"/>
</dbReference>
<proteinExistence type="predicted"/>
<evidence type="ECO:0000313" key="2">
    <source>
        <dbReference type="EMBL" id="KAJ3830870.1"/>
    </source>
</evidence>
<name>A0AA38NUI4_9AGAR</name>
<dbReference type="Proteomes" id="UP001163846">
    <property type="component" value="Unassembled WGS sequence"/>
</dbReference>
<keyword evidence="1" id="KW-0175">Coiled coil</keyword>
<reference evidence="2" key="1">
    <citation type="submission" date="2022-08" db="EMBL/GenBank/DDBJ databases">
        <authorList>
            <consortium name="DOE Joint Genome Institute"/>
            <person name="Min B."/>
            <person name="Riley R."/>
            <person name="Sierra-Patev S."/>
            <person name="Naranjo-Ortiz M."/>
            <person name="Looney B."/>
            <person name="Konkel Z."/>
            <person name="Slot J.C."/>
            <person name="Sakamoto Y."/>
            <person name="Steenwyk J.L."/>
            <person name="Rokas A."/>
            <person name="Carro J."/>
            <person name="Camarero S."/>
            <person name="Ferreira P."/>
            <person name="Molpeceres G."/>
            <person name="Ruiz-Duenas F.J."/>
            <person name="Serrano A."/>
            <person name="Henrissat B."/>
            <person name="Drula E."/>
            <person name="Hughes K.W."/>
            <person name="Mata J.L."/>
            <person name="Ishikawa N.K."/>
            <person name="Vargas-Isla R."/>
            <person name="Ushijima S."/>
            <person name="Smith C.A."/>
            <person name="Ahrendt S."/>
            <person name="Andreopoulos W."/>
            <person name="He G."/>
            <person name="Labutti K."/>
            <person name="Lipzen A."/>
            <person name="Ng V."/>
            <person name="Sandor L."/>
            <person name="Barry K."/>
            <person name="Martinez A.T."/>
            <person name="Xiao Y."/>
            <person name="Gibbons J.G."/>
            <person name="Terashima K."/>
            <person name="Hibbett D.S."/>
            <person name="Grigoriev I.V."/>
        </authorList>
    </citation>
    <scope>NUCLEOTIDE SEQUENCE</scope>
    <source>
        <strain evidence="2">TFB9207</strain>
    </source>
</reference>
<gene>
    <name evidence="2" type="ORF">F5878DRAFT_668224</name>
</gene>
<keyword evidence="3" id="KW-1185">Reference proteome</keyword>
<evidence type="ECO:0000313" key="3">
    <source>
        <dbReference type="Proteomes" id="UP001163846"/>
    </source>
</evidence>